<comment type="caution">
    <text evidence="5">The sequence shown here is derived from an EMBL/GenBank/DDBJ whole genome shotgun (WGS) entry which is preliminary data.</text>
</comment>
<dbReference type="PRINTS" id="PR00598">
    <property type="entry name" value="HTHMARR"/>
</dbReference>
<evidence type="ECO:0000256" key="3">
    <source>
        <dbReference type="ARBA" id="ARBA00023163"/>
    </source>
</evidence>
<dbReference type="PANTHER" id="PTHR33164:SF43">
    <property type="entry name" value="HTH-TYPE TRANSCRIPTIONAL REPRESSOR YETL"/>
    <property type="match status" value="1"/>
</dbReference>
<keyword evidence="1" id="KW-0805">Transcription regulation</keyword>
<dbReference type="PROSITE" id="PS50995">
    <property type="entry name" value="HTH_MARR_2"/>
    <property type="match status" value="1"/>
</dbReference>
<dbReference type="Gene3D" id="1.10.10.10">
    <property type="entry name" value="Winged helix-like DNA-binding domain superfamily/Winged helix DNA-binding domain"/>
    <property type="match status" value="1"/>
</dbReference>
<organism evidence="5 6">
    <name type="scientific">Isoalcanivorax beigongshangi</name>
    <dbReference type="NCBI Taxonomy" id="3238810"/>
    <lineage>
        <taxon>Bacteria</taxon>
        <taxon>Pseudomonadati</taxon>
        <taxon>Pseudomonadota</taxon>
        <taxon>Gammaproteobacteria</taxon>
        <taxon>Oceanospirillales</taxon>
        <taxon>Alcanivoracaceae</taxon>
        <taxon>Isoalcanivorax</taxon>
    </lineage>
</organism>
<accession>A0ABV4AIY2</accession>
<evidence type="ECO:0000313" key="5">
    <source>
        <dbReference type="EMBL" id="MEY1662397.1"/>
    </source>
</evidence>
<keyword evidence="6" id="KW-1185">Reference proteome</keyword>
<keyword evidence="2" id="KW-0238">DNA-binding</keyword>
<reference evidence="5 6" key="1">
    <citation type="submission" date="2024-07" db="EMBL/GenBank/DDBJ databases">
        <authorList>
            <person name="Ren Q."/>
        </authorList>
    </citation>
    <scope>NUCLEOTIDE SEQUENCE [LARGE SCALE GENOMIC DNA]</scope>
    <source>
        <strain evidence="5 6">REN37</strain>
    </source>
</reference>
<dbReference type="Pfam" id="PF01047">
    <property type="entry name" value="MarR"/>
    <property type="match status" value="1"/>
</dbReference>
<evidence type="ECO:0000259" key="4">
    <source>
        <dbReference type="PROSITE" id="PS50995"/>
    </source>
</evidence>
<dbReference type="PROSITE" id="PS01117">
    <property type="entry name" value="HTH_MARR_1"/>
    <property type="match status" value="1"/>
</dbReference>
<evidence type="ECO:0000313" key="6">
    <source>
        <dbReference type="Proteomes" id="UP001562065"/>
    </source>
</evidence>
<dbReference type="InterPro" id="IPR023187">
    <property type="entry name" value="Tscrpt_reg_MarR-type_CS"/>
</dbReference>
<gene>
    <name evidence="5" type="ORF">AB5I84_09590</name>
</gene>
<sequence length="172" mass="19232">MFELKDLPSYDTLVTLGAEYGNPDVDGLQSWLIWAAATSDMLGAFEANLADHCGLSQTQFFVLILLRRNPQGLSVGALAEGVAVTSQTMTRTLDRMEKNGWCRRNPHPEDRRAWLITLTPAGQDTLGQALPVHYRWVAALMSHFDAEERRMLDRLMLKLNQAGVLPPRRSAP</sequence>
<proteinExistence type="predicted"/>
<dbReference type="RefSeq" id="WP_369455632.1">
    <property type="nucleotide sequence ID" value="NZ_JBGCUO010000001.1"/>
</dbReference>
<keyword evidence="3" id="KW-0804">Transcription</keyword>
<dbReference type="Proteomes" id="UP001562065">
    <property type="component" value="Unassembled WGS sequence"/>
</dbReference>
<dbReference type="EMBL" id="JBGCUO010000001">
    <property type="protein sequence ID" value="MEY1662397.1"/>
    <property type="molecule type" value="Genomic_DNA"/>
</dbReference>
<dbReference type="InterPro" id="IPR036388">
    <property type="entry name" value="WH-like_DNA-bd_sf"/>
</dbReference>
<feature type="domain" description="HTH marR-type" evidence="4">
    <location>
        <begin position="25"/>
        <end position="161"/>
    </location>
</feature>
<dbReference type="InterPro" id="IPR036390">
    <property type="entry name" value="WH_DNA-bd_sf"/>
</dbReference>
<evidence type="ECO:0000256" key="2">
    <source>
        <dbReference type="ARBA" id="ARBA00023125"/>
    </source>
</evidence>
<name>A0ABV4AIY2_9GAMM</name>
<dbReference type="InterPro" id="IPR039422">
    <property type="entry name" value="MarR/SlyA-like"/>
</dbReference>
<dbReference type="PANTHER" id="PTHR33164">
    <property type="entry name" value="TRANSCRIPTIONAL REGULATOR, MARR FAMILY"/>
    <property type="match status" value="1"/>
</dbReference>
<protein>
    <submittedName>
        <fullName evidence="5">MarR family winged helix-turn-helix transcriptional regulator</fullName>
    </submittedName>
</protein>
<dbReference type="SMART" id="SM00347">
    <property type="entry name" value="HTH_MARR"/>
    <property type="match status" value="1"/>
</dbReference>
<evidence type="ECO:0000256" key="1">
    <source>
        <dbReference type="ARBA" id="ARBA00023015"/>
    </source>
</evidence>
<dbReference type="InterPro" id="IPR000835">
    <property type="entry name" value="HTH_MarR-typ"/>
</dbReference>
<dbReference type="SUPFAM" id="SSF46785">
    <property type="entry name" value="Winged helix' DNA-binding domain"/>
    <property type="match status" value="1"/>
</dbReference>